<dbReference type="EMBL" id="GL377304">
    <property type="protein sequence ID" value="EFI99605.1"/>
    <property type="molecule type" value="Genomic_DNA"/>
</dbReference>
<dbReference type="VEuPathDB" id="FungiDB:SCHCODRAFT_02569777"/>
<proteinExistence type="predicted"/>
<feature type="non-terminal residue" evidence="2">
    <location>
        <position position="607"/>
    </location>
</feature>
<dbReference type="Gene3D" id="3.80.10.10">
    <property type="entry name" value="Ribonuclease Inhibitor"/>
    <property type="match status" value="1"/>
</dbReference>
<gene>
    <name evidence="2" type="ORF">SCHCODRAFT_107057</name>
</gene>
<dbReference type="HOGENOM" id="CLU_018544_13_0_1"/>
<accession>D8PX51</accession>
<name>D8PX51_SCHCM</name>
<keyword evidence="3" id="KW-1185">Reference proteome</keyword>
<dbReference type="AlphaFoldDB" id="D8PX51"/>
<feature type="region of interest" description="Disordered" evidence="1">
    <location>
        <begin position="586"/>
        <end position="607"/>
    </location>
</feature>
<dbReference type="SUPFAM" id="SSF52047">
    <property type="entry name" value="RNI-like"/>
    <property type="match status" value="1"/>
</dbReference>
<dbReference type="GeneID" id="9586490"/>
<dbReference type="Proteomes" id="UP000007431">
    <property type="component" value="Unassembled WGS sequence"/>
</dbReference>
<dbReference type="InParanoid" id="D8PX51"/>
<evidence type="ECO:0000313" key="3">
    <source>
        <dbReference type="Proteomes" id="UP000007431"/>
    </source>
</evidence>
<reference evidence="2 3" key="1">
    <citation type="journal article" date="2010" name="Nat. Biotechnol.">
        <title>Genome sequence of the model mushroom Schizophyllum commune.</title>
        <authorList>
            <person name="Ohm R.A."/>
            <person name="de Jong J.F."/>
            <person name="Lugones L.G."/>
            <person name="Aerts A."/>
            <person name="Kothe E."/>
            <person name="Stajich J.E."/>
            <person name="de Vries R.P."/>
            <person name="Record E."/>
            <person name="Levasseur A."/>
            <person name="Baker S.E."/>
            <person name="Bartholomew K.A."/>
            <person name="Coutinho P.M."/>
            <person name="Erdmann S."/>
            <person name="Fowler T.J."/>
            <person name="Gathman A.C."/>
            <person name="Lombard V."/>
            <person name="Henrissat B."/>
            <person name="Knabe N."/>
            <person name="Kuees U."/>
            <person name="Lilly W.W."/>
            <person name="Lindquist E."/>
            <person name="Lucas S."/>
            <person name="Magnuson J.K."/>
            <person name="Piumi F."/>
            <person name="Raudaskoski M."/>
            <person name="Salamov A."/>
            <person name="Schmutz J."/>
            <person name="Schwarze F.W.M.R."/>
            <person name="vanKuyk P.A."/>
            <person name="Horton J.S."/>
            <person name="Grigoriev I.V."/>
            <person name="Woesten H.A.B."/>
        </authorList>
    </citation>
    <scope>NUCLEOTIDE SEQUENCE [LARGE SCALE GENOMIC DNA]</scope>
    <source>
        <strain evidence="3">H4-8 / FGSC 9210</strain>
    </source>
</reference>
<organism evidence="3">
    <name type="scientific">Schizophyllum commune (strain H4-8 / FGSC 9210)</name>
    <name type="common">Split gill fungus</name>
    <dbReference type="NCBI Taxonomy" id="578458"/>
    <lineage>
        <taxon>Eukaryota</taxon>
        <taxon>Fungi</taxon>
        <taxon>Dikarya</taxon>
        <taxon>Basidiomycota</taxon>
        <taxon>Agaricomycotina</taxon>
        <taxon>Agaricomycetes</taxon>
        <taxon>Agaricomycetidae</taxon>
        <taxon>Agaricales</taxon>
        <taxon>Schizophyllaceae</taxon>
        <taxon>Schizophyllum</taxon>
    </lineage>
</organism>
<dbReference type="KEGG" id="scm:SCHCO_02569777"/>
<sequence>MHFQSSWIQPQEGGQGGLSVMNDVEMETIDDAIEKARDVASIALHRTPYVPDGPNASIIKQKARELRQLDDEAGRQLRKTCDRNDETGALKVFDRIIALRQQIPIHDALIHPCRRLPPEILSKIFVHAVSDPWYSGYVGRRTVCLAQICHSWRCIALATPRLWTTLILTAKTNPPAKYVAALKDELAKTAQAPLHLTLDMNMCGMNPKPSINEIWSDEVWTLLCDQSHRWERVMLAGIPARAYEDLIERTFPALKRLLMFVLRDKGAAVQVPIHAFQSAPKINNFCIDYKSPIHPLVLPSSWTLTVLTIYSDDCALEPTVGAILSCSETLRMLDIAADASCANVLPLTAFPRIEELVLSNDAVALCYSFTSPNLTTLFMESAWTLDDELNAFKALQSLLARSENCPSLRTLGLASSLDPGPSGRELIACLRVLPSLEEIFLSNRDMARELSPSLITLDLLRDMVRQPTVPSSLAFLPNLARLSIRFGNRYNRADPKDLEVDAVLMAILESRMRAMSVDGKDLPLLTHFCAKGGGGKEYCWPPADDGPNSNYSVSVGADCTKRATITVLLVGPDLYITDKAFNTGPLTKDWRDGIPPGSAGHEPAERR</sequence>
<evidence type="ECO:0000313" key="2">
    <source>
        <dbReference type="EMBL" id="EFI99605.1"/>
    </source>
</evidence>
<evidence type="ECO:0000256" key="1">
    <source>
        <dbReference type="SAM" id="MobiDB-lite"/>
    </source>
</evidence>
<dbReference type="InterPro" id="IPR032675">
    <property type="entry name" value="LRR_dom_sf"/>
</dbReference>
<dbReference type="OrthoDB" id="3365698at2759"/>
<protein>
    <submittedName>
        <fullName evidence="2">Uncharacterized protein</fullName>
    </submittedName>
</protein>